<feature type="transmembrane region" description="Helical" evidence="1">
    <location>
        <begin position="112"/>
        <end position="138"/>
    </location>
</feature>
<sequence length="193" mass="22013">MSVQRSSSGSHERLNNLFFSCFEINQRVGCYRTHFKSRIALFRNSRPDLRTFWIIKCSWSNSRKKKLKQSISSGPTKGFLTELLHYFVYELKMIQFIALYEQEDAPTSQRKWVLVGIFDLGFVIVYCCHCALLATLLFSASKEKIGGDGVGGDGKGERQTQAHVKAAMVLEFHGLVDKLIAFIHLAYYNSTIL</sequence>
<reference evidence="2 3" key="3">
    <citation type="journal article" date="2010" name="BMC Genomics">
        <title>Transcriptome sequencing and comparative analysis of cucumber flowers with different sex types.</title>
        <authorList>
            <person name="Guo S."/>
            <person name="Zheng Y."/>
            <person name="Joung J.G."/>
            <person name="Liu S."/>
            <person name="Zhang Z."/>
            <person name="Crasta O.R."/>
            <person name="Sobral B.W."/>
            <person name="Xu Y."/>
            <person name="Huang S."/>
            <person name="Fei Z."/>
        </authorList>
    </citation>
    <scope>NUCLEOTIDE SEQUENCE [LARGE SCALE GENOMIC DNA]</scope>
    <source>
        <strain evidence="3">cv. 9930</strain>
    </source>
</reference>
<organism evidence="2 3">
    <name type="scientific">Cucumis sativus</name>
    <name type="common">Cucumber</name>
    <dbReference type="NCBI Taxonomy" id="3659"/>
    <lineage>
        <taxon>Eukaryota</taxon>
        <taxon>Viridiplantae</taxon>
        <taxon>Streptophyta</taxon>
        <taxon>Embryophyta</taxon>
        <taxon>Tracheophyta</taxon>
        <taxon>Spermatophyta</taxon>
        <taxon>Magnoliopsida</taxon>
        <taxon>eudicotyledons</taxon>
        <taxon>Gunneridae</taxon>
        <taxon>Pentapetalae</taxon>
        <taxon>rosids</taxon>
        <taxon>fabids</taxon>
        <taxon>Cucurbitales</taxon>
        <taxon>Cucurbitaceae</taxon>
        <taxon>Benincaseae</taxon>
        <taxon>Cucumis</taxon>
    </lineage>
</organism>
<evidence type="ECO:0000256" key="1">
    <source>
        <dbReference type="SAM" id="Phobius"/>
    </source>
</evidence>
<dbReference type="Gramene" id="KGN57663">
    <property type="protein sequence ID" value="KGN57663"/>
    <property type="gene ID" value="Csa_3G239270"/>
</dbReference>
<keyword evidence="1" id="KW-0472">Membrane</keyword>
<dbReference type="EMBL" id="CM002924">
    <property type="protein sequence ID" value="KGN57663.1"/>
    <property type="molecule type" value="Genomic_DNA"/>
</dbReference>
<dbReference type="Proteomes" id="UP000029981">
    <property type="component" value="Chromosome 3"/>
</dbReference>
<name>A0A0A0L7A5_CUCSA</name>
<keyword evidence="1" id="KW-0812">Transmembrane</keyword>
<dbReference type="AlphaFoldDB" id="A0A0A0L7A5"/>
<reference evidence="2 3" key="1">
    <citation type="journal article" date="2009" name="Nat. Genet.">
        <title>The genome of the cucumber, Cucumis sativus L.</title>
        <authorList>
            <person name="Huang S."/>
            <person name="Li R."/>
            <person name="Zhang Z."/>
            <person name="Li L."/>
            <person name="Gu X."/>
            <person name="Fan W."/>
            <person name="Lucas W.J."/>
            <person name="Wang X."/>
            <person name="Xie B."/>
            <person name="Ni P."/>
            <person name="Ren Y."/>
            <person name="Zhu H."/>
            <person name="Li J."/>
            <person name="Lin K."/>
            <person name="Jin W."/>
            <person name="Fei Z."/>
            <person name="Li G."/>
            <person name="Staub J."/>
            <person name="Kilian A."/>
            <person name="van der Vossen E.A."/>
            <person name="Wu Y."/>
            <person name="Guo J."/>
            <person name="He J."/>
            <person name="Jia Z."/>
            <person name="Ren Y."/>
            <person name="Tian G."/>
            <person name="Lu Y."/>
            <person name="Ruan J."/>
            <person name="Qian W."/>
            <person name="Wang M."/>
            <person name="Huang Q."/>
            <person name="Li B."/>
            <person name="Xuan Z."/>
            <person name="Cao J."/>
            <person name="Asan"/>
            <person name="Wu Z."/>
            <person name="Zhang J."/>
            <person name="Cai Q."/>
            <person name="Bai Y."/>
            <person name="Zhao B."/>
            <person name="Han Y."/>
            <person name="Li Y."/>
            <person name="Li X."/>
            <person name="Wang S."/>
            <person name="Shi Q."/>
            <person name="Liu S."/>
            <person name="Cho W.K."/>
            <person name="Kim J.Y."/>
            <person name="Xu Y."/>
            <person name="Heller-Uszynska K."/>
            <person name="Miao H."/>
            <person name="Cheng Z."/>
            <person name="Zhang S."/>
            <person name="Wu J."/>
            <person name="Yang Y."/>
            <person name="Kang H."/>
            <person name="Li M."/>
            <person name="Liang H."/>
            <person name="Ren X."/>
            <person name="Shi Z."/>
            <person name="Wen M."/>
            <person name="Jian M."/>
            <person name="Yang H."/>
            <person name="Zhang G."/>
            <person name="Yang Z."/>
            <person name="Chen R."/>
            <person name="Liu S."/>
            <person name="Li J."/>
            <person name="Ma L."/>
            <person name="Liu H."/>
            <person name="Zhou Y."/>
            <person name="Zhao J."/>
            <person name="Fang X."/>
            <person name="Li G."/>
            <person name="Fang L."/>
            <person name="Li Y."/>
            <person name="Liu D."/>
            <person name="Zheng H."/>
            <person name="Zhang Y."/>
            <person name="Qin N."/>
            <person name="Li Z."/>
            <person name="Yang G."/>
            <person name="Yang S."/>
            <person name="Bolund L."/>
            <person name="Kristiansen K."/>
            <person name="Zheng H."/>
            <person name="Li S."/>
            <person name="Zhang X."/>
            <person name="Yang H."/>
            <person name="Wang J."/>
            <person name="Sun R."/>
            <person name="Zhang B."/>
            <person name="Jiang S."/>
            <person name="Wang J."/>
            <person name="Du Y."/>
            <person name="Li S."/>
        </authorList>
    </citation>
    <scope>NUCLEOTIDE SEQUENCE [LARGE SCALE GENOMIC DNA]</scope>
    <source>
        <strain evidence="3">cv. 9930</strain>
    </source>
</reference>
<keyword evidence="3" id="KW-1185">Reference proteome</keyword>
<gene>
    <name evidence="2" type="ORF">Csa_3G239270</name>
</gene>
<proteinExistence type="predicted"/>
<evidence type="ECO:0000313" key="3">
    <source>
        <dbReference type="Proteomes" id="UP000029981"/>
    </source>
</evidence>
<reference evidence="2 3" key="2">
    <citation type="journal article" date="2009" name="PLoS ONE">
        <title>An integrated genetic and cytogenetic map of the cucumber genome.</title>
        <authorList>
            <person name="Ren Y."/>
            <person name="Zhang Z."/>
            <person name="Liu J."/>
            <person name="Staub J.E."/>
            <person name="Han Y."/>
            <person name="Cheng Z."/>
            <person name="Li X."/>
            <person name="Lu J."/>
            <person name="Miao H."/>
            <person name="Kang H."/>
            <person name="Xie B."/>
            <person name="Gu X."/>
            <person name="Wang X."/>
            <person name="Du Y."/>
            <person name="Jin W."/>
            <person name="Huang S."/>
        </authorList>
    </citation>
    <scope>NUCLEOTIDE SEQUENCE [LARGE SCALE GENOMIC DNA]</scope>
    <source>
        <strain evidence="3">cv. 9930</strain>
    </source>
</reference>
<evidence type="ECO:0000313" key="2">
    <source>
        <dbReference type="EMBL" id="KGN57663.1"/>
    </source>
</evidence>
<keyword evidence="1" id="KW-1133">Transmembrane helix</keyword>
<protein>
    <submittedName>
        <fullName evidence="2">Uncharacterized protein</fullName>
    </submittedName>
</protein>
<reference evidence="2 3" key="4">
    <citation type="journal article" date="2011" name="BMC Genomics">
        <title>RNA-Seq improves annotation of protein-coding genes in the cucumber genome.</title>
        <authorList>
            <person name="Li Z."/>
            <person name="Zhang Z."/>
            <person name="Yan P."/>
            <person name="Huang S."/>
            <person name="Fei Z."/>
            <person name="Lin K."/>
        </authorList>
    </citation>
    <scope>NUCLEOTIDE SEQUENCE [LARGE SCALE GENOMIC DNA]</scope>
    <source>
        <strain evidence="3">cv. 9930</strain>
    </source>
</reference>
<accession>A0A0A0L7A5</accession>